<name>A0A653BHH3_CALMS</name>
<evidence type="ECO:0000256" key="6">
    <source>
        <dbReference type="SAM" id="SignalP"/>
    </source>
</evidence>
<keyword evidence="4" id="KW-0378">Hydrolase</keyword>
<dbReference type="SUPFAM" id="SSF53474">
    <property type="entry name" value="alpha/beta-Hydrolases"/>
    <property type="match status" value="1"/>
</dbReference>
<organism evidence="7 8">
    <name type="scientific">Callosobruchus maculatus</name>
    <name type="common">Southern cowpea weevil</name>
    <name type="synonym">Pulse bruchid</name>
    <dbReference type="NCBI Taxonomy" id="64391"/>
    <lineage>
        <taxon>Eukaryota</taxon>
        <taxon>Metazoa</taxon>
        <taxon>Ecdysozoa</taxon>
        <taxon>Arthropoda</taxon>
        <taxon>Hexapoda</taxon>
        <taxon>Insecta</taxon>
        <taxon>Pterygota</taxon>
        <taxon>Neoptera</taxon>
        <taxon>Endopterygota</taxon>
        <taxon>Coleoptera</taxon>
        <taxon>Polyphaga</taxon>
        <taxon>Cucujiformia</taxon>
        <taxon>Chrysomeloidea</taxon>
        <taxon>Chrysomelidae</taxon>
        <taxon>Bruchinae</taxon>
        <taxon>Bruchini</taxon>
        <taxon>Callosobruchus</taxon>
    </lineage>
</organism>
<comment type="similarity">
    <text evidence="1">Belongs to the peptidase S28 family.</text>
</comment>
<feature type="signal peptide" evidence="6">
    <location>
        <begin position="1"/>
        <end position="19"/>
    </location>
</feature>
<dbReference type="Pfam" id="PF05577">
    <property type="entry name" value="Peptidase_S28"/>
    <property type="match status" value="1"/>
</dbReference>
<evidence type="ECO:0000256" key="5">
    <source>
        <dbReference type="ARBA" id="ARBA00023180"/>
    </source>
</evidence>
<dbReference type="PANTHER" id="PTHR11010:SF5">
    <property type="entry name" value="RE36938P-RELATED"/>
    <property type="match status" value="1"/>
</dbReference>
<dbReference type="GO" id="GO:0008239">
    <property type="term" value="F:dipeptidyl-peptidase activity"/>
    <property type="evidence" value="ECO:0007669"/>
    <property type="project" value="TreeGrafter"/>
</dbReference>
<keyword evidence="3 6" id="KW-0732">Signal</keyword>
<gene>
    <name evidence="7" type="ORF">CALMAC_LOCUS1019</name>
</gene>
<protein>
    <recommendedName>
        <fullName evidence="9">Serine protease K12H4.7</fullName>
    </recommendedName>
</protein>
<dbReference type="InterPro" id="IPR029058">
    <property type="entry name" value="AB_hydrolase_fold"/>
</dbReference>
<evidence type="ECO:0000256" key="1">
    <source>
        <dbReference type="ARBA" id="ARBA00011079"/>
    </source>
</evidence>
<dbReference type="PANTHER" id="PTHR11010">
    <property type="entry name" value="PROTEASE S28 PRO-X CARBOXYPEPTIDASE-RELATED"/>
    <property type="match status" value="1"/>
</dbReference>
<dbReference type="OrthoDB" id="1735038at2759"/>
<keyword evidence="8" id="KW-1185">Reference proteome</keyword>
<sequence>MKVFLAVLVILFVSENVQGQMFDTPGRLRKKCKVPARKVSDALVSSVKIDFFTQYLDHSDASHAKTFKQRYFVDEQYASAEKDVAFLFIDGESESSEDFIKSGEWVESAKKFNASLFLLEHRYFGKSIPTEDLSTENLKYLTVDQALADTANFIEGIKTQYKLAPDVKWIVFGCSYSGSLVAWFRQKYPDLTKGGVASSAPLVAKVNFADYHKVVYDDIRSSKNGNQTGEECISAVQKAFEQLNSKAQNKDGQLGLDNMFKLCDTITENNSAENLASLTDYLLYFFSGTAQYNKDNTDSGTPNLRTIDTVCDTMLNTTIGSELERLAFMYNQTMEEFDLDCLDYKYEKMIQKLKNITNFNSLRQWNYQSCTQFGYFQPTEIKPQIYGDKITLEYYLHICEEVFGPTFNKTFLEKGVEETNKLYKGLDINVTNVVFLHGSFDPWHQLGIYETKDEKAPAIYMKGAAHCANIYPAWKFDTPDILAAREKTNQLIAFWLSQ</sequence>
<dbReference type="InterPro" id="IPR008758">
    <property type="entry name" value="Peptidase_S28"/>
</dbReference>
<dbReference type="EMBL" id="CAACVG010001171">
    <property type="protein sequence ID" value="VEN34991.1"/>
    <property type="molecule type" value="Genomic_DNA"/>
</dbReference>
<dbReference type="Proteomes" id="UP000410492">
    <property type="component" value="Unassembled WGS sequence"/>
</dbReference>
<proteinExistence type="inferred from homology"/>
<keyword evidence="5" id="KW-0325">Glycoprotein</keyword>
<evidence type="ECO:0000313" key="8">
    <source>
        <dbReference type="Proteomes" id="UP000410492"/>
    </source>
</evidence>
<dbReference type="InterPro" id="IPR042269">
    <property type="entry name" value="Ser_carbopepase_S28_SKS"/>
</dbReference>
<evidence type="ECO:0000313" key="7">
    <source>
        <dbReference type="EMBL" id="VEN34991.1"/>
    </source>
</evidence>
<dbReference type="AlphaFoldDB" id="A0A653BHH3"/>
<reference evidence="7 8" key="1">
    <citation type="submission" date="2019-01" db="EMBL/GenBank/DDBJ databases">
        <authorList>
            <person name="Sayadi A."/>
        </authorList>
    </citation>
    <scope>NUCLEOTIDE SEQUENCE [LARGE SCALE GENOMIC DNA]</scope>
</reference>
<accession>A0A653BHH3</accession>
<evidence type="ECO:0000256" key="2">
    <source>
        <dbReference type="ARBA" id="ARBA00022670"/>
    </source>
</evidence>
<dbReference type="Gene3D" id="3.40.50.1820">
    <property type="entry name" value="alpha/beta hydrolase"/>
    <property type="match status" value="1"/>
</dbReference>
<dbReference type="Gene3D" id="1.20.120.980">
    <property type="entry name" value="Serine carboxypeptidase S28, SKS domain"/>
    <property type="match status" value="1"/>
</dbReference>
<evidence type="ECO:0000256" key="3">
    <source>
        <dbReference type="ARBA" id="ARBA00022729"/>
    </source>
</evidence>
<evidence type="ECO:0008006" key="9">
    <source>
        <dbReference type="Google" id="ProtNLM"/>
    </source>
</evidence>
<dbReference type="GO" id="GO:0070008">
    <property type="term" value="F:serine-type exopeptidase activity"/>
    <property type="evidence" value="ECO:0007669"/>
    <property type="project" value="InterPro"/>
</dbReference>
<feature type="chain" id="PRO_5025070062" description="Serine protease K12H4.7" evidence="6">
    <location>
        <begin position="20"/>
        <end position="498"/>
    </location>
</feature>
<evidence type="ECO:0000256" key="4">
    <source>
        <dbReference type="ARBA" id="ARBA00022801"/>
    </source>
</evidence>
<keyword evidence="2" id="KW-0645">Protease</keyword>
<dbReference type="GO" id="GO:0006508">
    <property type="term" value="P:proteolysis"/>
    <property type="evidence" value="ECO:0007669"/>
    <property type="project" value="UniProtKB-KW"/>
</dbReference>